<proteinExistence type="predicted"/>
<reference evidence="1 2" key="1">
    <citation type="submission" date="2019-01" db="EMBL/GenBank/DDBJ databases">
        <authorList>
            <person name="Chen W.-M."/>
        </authorList>
    </citation>
    <scope>NUCLEOTIDE SEQUENCE [LARGE SCALE GENOMIC DNA]</scope>
    <source>
        <strain evidence="1 2">BBQ-12</strain>
    </source>
</reference>
<sequence>MGDFSTLVHLPEMYSHCKETEDPDLNICDFIGEHLMNLDGIFEAHESEKDDDKPHQTVDFVSLNQVTQLAQKITFFEFKNNNPFVASYQIEAIEFKNQIYLYNPNFSIFRPPIV</sequence>
<organism evidence="1 2">
    <name type="scientific">Flavobacterium sufflavum</name>
    <dbReference type="NCBI Taxonomy" id="1921138"/>
    <lineage>
        <taxon>Bacteria</taxon>
        <taxon>Pseudomonadati</taxon>
        <taxon>Bacteroidota</taxon>
        <taxon>Flavobacteriia</taxon>
        <taxon>Flavobacteriales</taxon>
        <taxon>Flavobacteriaceae</taxon>
        <taxon>Flavobacterium</taxon>
    </lineage>
</organism>
<dbReference type="RefSeq" id="WP_128197457.1">
    <property type="nucleotide sequence ID" value="NZ_SACJ01000015.1"/>
</dbReference>
<accession>A0A3S2XDP2</accession>
<name>A0A3S2XDP2_9FLAO</name>
<gene>
    <name evidence="1" type="ORF">EOD40_16620</name>
</gene>
<comment type="caution">
    <text evidence="1">The sequence shown here is derived from an EMBL/GenBank/DDBJ whole genome shotgun (WGS) entry which is preliminary data.</text>
</comment>
<keyword evidence="2" id="KW-1185">Reference proteome</keyword>
<evidence type="ECO:0000313" key="1">
    <source>
        <dbReference type="EMBL" id="RVT71722.1"/>
    </source>
</evidence>
<dbReference type="OrthoDB" id="775229at2"/>
<dbReference type="AlphaFoldDB" id="A0A3S2XDP2"/>
<evidence type="ECO:0000313" key="2">
    <source>
        <dbReference type="Proteomes" id="UP000285211"/>
    </source>
</evidence>
<dbReference type="Proteomes" id="UP000285211">
    <property type="component" value="Unassembled WGS sequence"/>
</dbReference>
<protein>
    <submittedName>
        <fullName evidence="1">Uncharacterized protein</fullName>
    </submittedName>
</protein>
<dbReference type="EMBL" id="SACJ01000015">
    <property type="protein sequence ID" value="RVT71722.1"/>
    <property type="molecule type" value="Genomic_DNA"/>
</dbReference>